<keyword evidence="1" id="KW-1133">Transmembrane helix</keyword>
<protein>
    <submittedName>
        <fullName evidence="4">ABC transporter</fullName>
    </submittedName>
</protein>
<name>A0A1T2YGT1_PSEFL</name>
<sequence length="581" mass="63841">MRSALLTGMTLAVISLLFLAFNLVWINNLPDIRWDLSHQKNHTLSPSARQLLTELESPVDLYYFNSRNGAKKNQAMKRYGEHVADLLKEYEKAANGMINLHVIDPAPYSEDAYKAGLFGLDDTQGFLGLIGTRAGQVAQRIEAFSPGREAFLEYEISHLIHKLKQPEPPVIGLVSGLALAESAGQVLEQIHQHFNVIDLAAKIEQIPESITTLMVVHPRALPEHTLYAIEQFVLRGGKLMIFIDPMSEMEANAAPLDSRLDGLLTAWGVQMPMDKLLVDSLYASSATVGQGEPTVIHPARLNLTRQAMAADDISTRKLGSVIVSSSGALSRIKKSRTTLTPLLRSSRQSALMDATQFASATTFDSFTHKISDGAQQHVIAARLEGPAYSAFPDGINGVSSGLQKAAHIQVVVVTDTDLLADAVINSGPNDNALFILNTLDNLVAPDALANIRPPAVASQSAYPLEQMREAAAQAYAQQAGERERRLEQTEQEWQRLAPPSKGVVTQAVNTNTQLQALNKERLRLPMELHALNVETYAQVHRTEKILKLLMILPVPLLLCLIAWILFLLQRRRRFAAATAPH</sequence>
<dbReference type="RefSeq" id="WP_078741485.1">
    <property type="nucleotide sequence ID" value="NZ_MSDF01000025.1"/>
</dbReference>
<dbReference type="Pfam" id="PF09822">
    <property type="entry name" value="ABC_transp_aux"/>
    <property type="match status" value="1"/>
</dbReference>
<accession>A0A1T2YGT1</accession>
<feature type="transmembrane region" description="Helical" evidence="1">
    <location>
        <begin position="548"/>
        <end position="568"/>
    </location>
</feature>
<evidence type="ECO:0000259" key="2">
    <source>
        <dbReference type="Pfam" id="PF09822"/>
    </source>
</evidence>
<gene>
    <name evidence="4" type="ORF">BFW87_20180</name>
</gene>
<dbReference type="InterPro" id="IPR019196">
    <property type="entry name" value="ABC_transp_unknown"/>
</dbReference>
<evidence type="ECO:0000256" key="1">
    <source>
        <dbReference type="SAM" id="Phobius"/>
    </source>
</evidence>
<evidence type="ECO:0000259" key="3">
    <source>
        <dbReference type="Pfam" id="PF23357"/>
    </source>
</evidence>
<dbReference type="InterPro" id="IPR055396">
    <property type="entry name" value="DUF7088"/>
</dbReference>
<feature type="domain" description="DUF7088" evidence="3">
    <location>
        <begin position="39"/>
        <end position="124"/>
    </location>
</feature>
<dbReference type="OrthoDB" id="9777219at2"/>
<dbReference type="Pfam" id="PF23357">
    <property type="entry name" value="DUF7088"/>
    <property type="match status" value="1"/>
</dbReference>
<reference evidence="4 5" key="1">
    <citation type="submission" date="2016-12" db="EMBL/GenBank/DDBJ databases">
        <title>Draft genome sequences of seven strains of Pseudomonas fluorescens that produce 4-formylaminooxyvinylglycine.</title>
        <authorList>
            <person name="Okrent R.A."/>
            <person name="Manning V.A."/>
            <person name="Trippe K.M."/>
        </authorList>
    </citation>
    <scope>NUCLEOTIDE SEQUENCE [LARGE SCALE GENOMIC DNA]</scope>
    <source>
        <strain evidence="4 5">P5A</strain>
    </source>
</reference>
<keyword evidence="1" id="KW-0472">Membrane</keyword>
<dbReference type="Proteomes" id="UP000190965">
    <property type="component" value="Unassembled WGS sequence"/>
</dbReference>
<evidence type="ECO:0000313" key="4">
    <source>
        <dbReference type="EMBL" id="OPA91327.1"/>
    </source>
</evidence>
<organism evidence="4 5">
    <name type="scientific">Pseudomonas fluorescens</name>
    <dbReference type="NCBI Taxonomy" id="294"/>
    <lineage>
        <taxon>Bacteria</taxon>
        <taxon>Pseudomonadati</taxon>
        <taxon>Pseudomonadota</taxon>
        <taxon>Gammaproteobacteria</taxon>
        <taxon>Pseudomonadales</taxon>
        <taxon>Pseudomonadaceae</taxon>
        <taxon>Pseudomonas</taxon>
    </lineage>
</organism>
<proteinExistence type="predicted"/>
<keyword evidence="1" id="KW-0812">Transmembrane</keyword>
<comment type="caution">
    <text evidence="4">The sequence shown here is derived from an EMBL/GenBank/DDBJ whole genome shotgun (WGS) entry which is preliminary data.</text>
</comment>
<evidence type="ECO:0000313" key="5">
    <source>
        <dbReference type="Proteomes" id="UP000190965"/>
    </source>
</evidence>
<feature type="domain" description="ABC-type uncharacterised transport system" evidence="2">
    <location>
        <begin position="169"/>
        <end position="437"/>
    </location>
</feature>
<dbReference type="AlphaFoldDB" id="A0A1T2YGT1"/>
<dbReference type="EMBL" id="MSDF01000025">
    <property type="protein sequence ID" value="OPA91327.1"/>
    <property type="molecule type" value="Genomic_DNA"/>
</dbReference>